<dbReference type="SMART" id="SM00418">
    <property type="entry name" value="HTH_ARSR"/>
    <property type="match status" value="1"/>
</dbReference>
<dbReference type="InterPro" id="IPR036390">
    <property type="entry name" value="WH_DNA-bd_sf"/>
</dbReference>
<dbReference type="RefSeq" id="WP_132225591.1">
    <property type="nucleotide sequence ID" value="NZ_SMGO01000003.1"/>
</dbReference>
<gene>
    <name evidence="2" type="ORF">C8N28_2634</name>
</gene>
<feature type="domain" description="HTH arsR-type" evidence="1">
    <location>
        <begin position="1"/>
        <end position="90"/>
    </location>
</feature>
<dbReference type="GO" id="GO:0003700">
    <property type="term" value="F:DNA-binding transcription factor activity"/>
    <property type="evidence" value="ECO:0007669"/>
    <property type="project" value="InterPro"/>
</dbReference>
<dbReference type="OrthoDB" id="9799175at2"/>
<dbReference type="PROSITE" id="PS50987">
    <property type="entry name" value="HTH_ARSR_2"/>
    <property type="match status" value="1"/>
</dbReference>
<keyword evidence="3" id="KW-1185">Reference proteome</keyword>
<name>A0A4R1LRM0_9SPHI</name>
<dbReference type="PRINTS" id="PR00778">
    <property type="entry name" value="HTHARSR"/>
</dbReference>
<dbReference type="Gene3D" id="1.10.10.10">
    <property type="entry name" value="Winged helix-like DNA-binding domain superfamily/Winged helix DNA-binding domain"/>
    <property type="match status" value="1"/>
</dbReference>
<organism evidence="2 3">
    <name type="scientific">Albibacterium bauzanense</name>
    <dbReference type="NCBI Taxonomy" id="653929"/>
    <lineage>
        <taxon>Bacteria</taxon>
        <taxon>Pseudomonadati</taxon>
        <taxon>Bacteroidota</taxon>
        <taxon>Sphingobacteriia</taxon>
        <taxon>Sphingobacteriales</taxon>
        <taxon>Sphingobacteriaceae</taxon>
        <taxon>Albibacterium</taxon>
    </lineage>
</organism>
<evidence type="ECO:0000313" key="3">
    <source>
        <dbReference type="Proteomes" id="UP000294616"/>
    </source>
</evidence>
<dbReference type="InterPro" id="IPR001845">
    <property type="entry name" value="HTH_ArsR_DNA-bd_dom"/>
</dbReference>
<accession>A0A4R1LRM0</accession>
<dbReference type="Pfam" id="PF01022">
    <property type="entry name" value="HTH_5"/>
    <property type="match status" value="1"/>
</dbReference>
<dbReference type="PANTHER" id="PTHR38600:SF2">
    <property type="entry name" value="SLL0088 PROTEIN"/>
    <property type="match status" value="1"/>
</dbReference>
<reference evidence="2 3" key="1">
    <citation type="submission" date="2019-03" db="EMBL/GenBank/DDBJ databases">
        <title>Genomic Encyclopedia of Archaeal and Bacterial Type Strains, Phase II (KMG-II): from individual species to whole genera.</title>
        <authorList>
            <person name="Goeker M."/>
        </authorList>
    </citation>
    <scope>NUCLEOTIDE SEQUENCE [LARGE SCALE GENOMIC DNA]</scope>
    <source>
        <strain evidence="2 3">DSM 22554</strain>
    </source>
</reference>
<dbReference type="AlphaFoldDB" id="A0A4R1LRM0"/>
<evidence type="ECO:0000259" key="1">
    <source>
        <dbReference type="PROSITE" id="PS50987"/>
    </source>
</evidence>
<dbReference type="PANTHER" id="PTHR38600">
    <property type="entry name" value="TRANSCRIPTIONAL REGULATORY PROTEIN"/>
    <property type="match status" value="1"/>
</dbReference>
<protein>
    <submittedName>
        <fullName evidence="2">ArsR family transcriptional regulator</fullName>
    </submittedName>
</protein>
<dbReference type="EMBL" id="SMGO01000003">
    <property type="protein sequence ID" value="TCK80880.1"/>
    <property type="molecule type" value="Genomic_DNA"/>
</dbReference>
<dbReference type="InterPro" id="IPR036388">
    <property type="entry name" value="WH-like_DNA-bd_sf"/>
</dbReference>
<dbReference type="Proteomes" id="UP000294616">
    <property type="component" value="Unassembled WGS sequence"/>
</dbReference>
<comment type="caution">
    <text evidence="2">The sequence shown here is derived from an EMBL/GenBank/DDBJ whole genome shotgun (WGS) entry which is preliminary data.</text>
</comment>
<dbReference type="SUPFAM" id="SSF46785">
    <property type="entry name" value="Winged helix' DNA-binding domain"/>
    <property type="match status" value="1"/>
</dbReference>
<proteinExistence type="predicted"/>
<sequence>MATPTLDAFQVIADPSRRQILYLLTKDSYNISNLAENFEMSRPAVSKHIGILETAGFITIKSIGRERFCTLNQDGFTELRNWIDHFDEFWNIKLKNLDTILKGKKNSN</sequence>
<dbReference type="InterPro" id="IPR011991">
    <property type="entry name" value="ArsR-like_HTH"/>
</dbReference>
<dbReference type="NCBIfam" id="NF033788">
    <property type="entry name" value="HTH_metalloreg"/>
    <property type="match status" value="1"/>
</dbReference>
<evidence type="ECO:0000313" key="2">
    <source>
        <dbReference type="EMBL" id="TCK80880.1"/>
    </source>
</evidence>
<dbReference type="CDD" id="cd00090">
    <property type="entry name" value="HTH_ARSR"/>
    <property type="match status" value="1"/>
</dbReference>